<reference evidence="4" key="1">
    <citation type="submission" date="2016-11" db="UniProtKB">
        <authorList>
            <consortium name="WormBaseParasite"/>
        </authorList>
    </citation>
    <scope>IDENTIFICATION</scope>
</reference>
<dbReference type="GO" id="GO:0008289">
    <property type="term" value="F:lipid binding"/>
    <property type="evidence" value="ECO:0007669"/>
    <property type="project" value="InterPro"/>
</dbReference>
<accession>A0A1I7XB96</accession>
<dbReference type="Proteomes" id="UP000095283">
    <property type="component" value="Unplaced"/>
</dbReference>
<keyword evidence="2" id="KW-1133">Transmembrane helix</keyword>
<dbReference type="PANTHER" id="PTHR14096">
    <property type="entry name" value="APOLIPOPROTEIN L"/>
    <property type="match status" value="1"/>
</dbReference>
<dbReference type="Pfam" id="PF05461">
    <property type="entry name" value="ApoL"/>
    <property type="match status" value="1"/>
</dbReference>
<dbReference type="InterPro" id="IPR008405">
    <property type="entry name" value="ApoL"/>
</dbReference>
<dbReference type="WBParaSite" id="Hba_14956">
    <property type="protein sequence ID" value="Hba_14956"/>
    <property type="gene ID" value="Hba_14956"/>
</dbReference>
<evidence type="ECO:0000313" key="3">
    <source>
        <dbReference type="Proteomes" id="UP000095283"/>
    </source>
</evidence>
<organism evidence="3 4">
    <name type="scientific">Heterorhabditis bacteriophora</name>
    <name type="common">Entomopathogenic nematode worm</name>
    <dbReference type="NCBI Taxonomy" id="37862"/>
    <lineage>
        <taxon>Eukaryota</taxon>
        <taxon>Metazoa</taxon>
        <taxon>Ecdysozoa</taxon>
        <taxon>Nematoda</taxon>
        <taxon>Chromadorea</taxon>
        <taxon>Rhabditida</taxon>
        <taxon>Rhabditina</taxon>
        <taxon>Rhabditomorpha</taxon>
        <taxon>Strongyloidea</taxon>
        <taxon>Heterorhabditidae</taxon>
        <taxon>Heterorhabditis</taxon>
    </lineage>
</organism>
<proteinExistence type="inferred from homology"/>
<keyword evidence="3" id="KW-1185">Reference proteome</keyword>
<dbReference type="PANTHER" id="PTHR14096:SF28">
    <property type="entry name" value="APOLIPOPROTEIN L, 1-RELATED"/>
    <property type="match status" value="1"/>
</dbReference>
<keyword evidence="2" id="KW-0472">Membrane</keyword>
<dbReference type="AlphaFoldDB" id="A0A1I7XB96"/>
<evidence type="ECO:0000256" key="1">
    <source>
        <dbReference type="ARBA" id="ARBA00010090"/>
    </source>
</evidence>
<evidence type="ECO:0000256" key="2">
    <source>
        <dbReference type="SAM" id="Phobius"/>
    </source>
</evidence>
<keyword evidence="2" id="KW-0812">Transmembrane</keyword>
<comment type="similarity">
    <text evidence="1">Belongs to the apolipoprotein L family.</text>
</comment>
<evidence type="ECO:0000313" key="4">
    <source>
        <dbReference type="WBParaSite" id="Hba_14956"/>
    </source>
</evidence>
<sequence length="243" mass="26306">MEEEDVTGSSDTEKFDLYDINMLNEWHKLCGISTTVGSSTSLVGGVAVIGGLMFISPIAVAVPSHLSIIKRKVLGAVIGAVASTSNIATNIAKYIHIKRMIKEVSRLIESDEELLIKFLGSYSEWQEYVEKLENHKGQPIETSHKPSYKVKIPLGRVAATSTTAILTRLVLKDTTSASINILKGVAHASAAIGIAMDIASLISDVKDLSSGAKSDLDSELRQAAEKLEIERMEILRTALIELE</sequence>
<dbReference type="GO" id="GO:0005576">
    <property type="term" value="C:extracellular region"/>
    <property type="evidence" value="ECO:0007669"/>
    <property type="project" value="InterPro"/>
</dbReference>
<feature type="transmembrane region" description="Helical" evidence="2">
    <location>
        <begin position="42"/>
        <end position="62"/>
    </location>
</feature>
<protein>
    <submittedName>
        <fullName evidence="4">Apolipoprotein L3-like</fullName>
    </submittedName>
</protein>
<dbReference type="GO" id="GO:0016020">
    <property type="term" value="C:membrane"/>
    <property type="evidence" value="ECO:0007669"/>
    <property type="project" value="TreeGrafter"/>
</dbReference>
<dbReference type="GO" id="GO:0006869">
    <property type="term" value="P:lipid transport"/>
    <property type="evidence" value="ECO:0007669"/>
    <property type="project" value="InterPro"/>
</dbReference>
<dbReference type="GO" id="GO:0042157">
    <property type="term" value="P:lipoprotein metabolic process"/>
    <property type="evidence" value="ECO:0007669"/>
    <property type="project" value="InterPro"/>
</dbReference>
<name>A0A1I7XB96_HETBA</name>